<name>A0A2N5WYR3_9GAMM</name>
<feature type="active site" evidence="3">
    <location>
        <position position="46"/>
    </location>
</feature>
<proteinExistence type="inferred from homology"/>
<dbReference type="InterPro" id="IPR003719">
    <property type="entry name" value="Phenazine_PhzF-like"/>
</dbReference>
<dbReference type="SUPFAM" id="SSF54506">
    <property type="entry name" value="Diaminopimelate epimerase-like"/>
    <property type="match status" value="1"/>
</dbReference>
<dbReference type="PANTHER" id="PTHR13774:SF17">
    <property type="entry name" value="PHENAZINE BIOSYNTHESIS-LIKE DOMAIN-CONTAINING PROTEIN"/>
    <property type="match status" value="1"/>
</dbReference>
<keyword evidence="5" id="KW-1185">Reference proteome</keyword>
<accession>A0A2N5WYR3</accession>
<evidence type="ECO:0000256" key="1">
    <source>
        <dbReference type="ARBA" id="ARBA00008270"/>
    </source>
</evidence>
<evidence type="ECO:0000313" key="4">
    <source>
        <dbReference type="EMBL" id="PLW67376.1"/>
    </source>
</evidence>
<evidence type="ECO:0000256" key="2">
    <source>
        <dbReference type="ARBA" id="ARBA00023235"/>
    </source>
</evidence>
<organism evidence="4 5">
    <name type="scientific">Pseudohalioglobus lutimaris</name>
    <dbReference type="NCBI Taxonomy" id="1737061"/>
    <lineage>
        <taxon>Bacteria</taxon>
        <taxon>Pseudomonadati</taxon>
        <taxon>Pseudomonadota</taxon>
        <taxon>Gammaproteobacteria</taxon>
        <taxon>Cellvibrionales</taxon>
        <taxon>Halieaceae</taxon>
        <taxon>Pseudohalioglobus</taxon>
    </lineage>
</organism>
<dbReference type="GO" id="GO:0016853">
    <property type="term" value="F:isomerase activity"/>
    <property type="evidence" value="ECO:0007669"/>
    <property type="project" value="UniProtKB-KW"/>
</dbReference>
<comment type="caution">
    <text evidence="4">The sequence shown here is derived from an EMBL/GenBank/DDBJ whole genome shotgun (WGS) entry which is preliminary data.</text>
</comment>
<dbReference type="OrthoDB" id="9788221at2"/>
<dbReference type="GO" id="GO:0005737">
    <property type="term" value="C:cytoplasm"/>
    <property type="evidence" value="ECO:0007669"/>
    <property type="project" value="TreeGrafter"/>
</dbReference>
<gene>
    <name evidence="4" type="ORF">C0039_17485</name>
</gene>
<evidence type="ECO:0000256" key="3">
    <source>
        <dbReference type="PIRSR" id="PIRSR016184-1"/>
    </source>
</evidence>
<sequence length="264" mass="28569">MKMPIYQVDAFTTELFRGNPAAVMPLDAWPEDHLLQAVASENNLSETAYLVAGEGGYALRWFTPEVEVDLCGHATLASAHVLYQHLGYADDSVRFNTRSGDLQVRRENGAYTLDFPAYALAEMEVDAAVCAALGAVPQQALQVEGAAKRLYVFESEEEVAALSPDFAALLAACDQSIIVTAPGTSVDFVSRFFGPAVGVDEDPVTGSAHCALVPYWAGRLGRPRLDARQISRRGGELQCELKAGRVLMTGGCVTFMQGEVHWPR</sequence>
<dbReference type="EMBL" id="PKUS01000030">
    <property type="protein sequence ID" value="PLW67376.1"/>
    <property type="molecule type" value="Genomic_DNA"/>
</dbReference>
<dbReference type="AlphaFoldDB" id="A0A2N5WYR3"/>
<dbReference type="NCBIfam" id="TIGR00654">
    <property type="entry name" value="PhzF_family"/>
    <property type="match status" value="1"/>
</dbReference>
<dbReference type="PIRSF" id="PIRSF016184">
    <property type="entry name" value="PhzC_PhzF"/>
    <property type="match status" value="1"/>
</dbReference>
<reference evidence="4 5" key="1">
    <citation type="submission" date="2018-01" db="EMBL/GenBank/DDBJ databases">
        <title>The draft genome sequence of Halioglobus lutimaris HF004.</title>
        <authorList>
            <person name="Du Z.-J."/>
            <person name="Shi M.-J."/>
        </authorList>
    </citation>
    <scope>NUCLEOTIDE SEQUENCE [LARGE SCALE GENOMIC DNA]</scope>
    <source>
        <strain evidence="4 5">HF004</strain>
    </source>
</reference>
<protein>
    <submittedName>
        <fullName evidence="4">Isomerase</fullName>
    </submittedName>
</protein>
<evidence type="ECO:0000313" key="5">
    <source>
        <dbReference type="Proteomes" id="UP000235005"/>
    </source>
</evidence>
<keyword evidence="2 4" id="KW-0413">Isomerase</keyword>
<dbReference type="Gene3D" id="3.10.310.10">
    <property type="entry name" value="Diaminopimelate Epimerase, Chain A, domain 1"/>
    <property type="match status" value="2"/>
</dbReference>
<dbReference type="PANTHER" id="PTHR13774">
    <property type="entry name" value="PHENAZINE BIOSYNTHESIS PROTEIN"/>
    <property type="match status" value="1"/>
</dbReference>
<dbReference type="Proteomes" id="UP000235005">
    <property type="component" value="Unassembled WGS sequence"/>
</dbReference>
<dbReference type="Pfam" id="PF02567">
    <property type="entry name" value="PhzC-PhzF"/>
    <property type="match status" value="1"/>
</dbReference>
<comment type="similarity">
    <text evidence="1">Belongs to the PhzF family.</text>
</comment>